<dbReference type="RefSeq" id="WP_149401898.1">
    <property type="nucleotide sequence ID" value="NZ_BIXY01000033.1"/>
</dbReference>
<keyword evidence="1" id="KW-0472">Membrane</keyword>
<dbReference type="Proteomes" id="UP000322530">
    <property type="component" value="Unassembled WGS sequence"/>
</dbReference>
<organism evidence="2 3">
    <name type="scientific">Dictyobacter arantiisoli</name>
    <dbReference type="NCBI Taxonomy" id="2014874"/>
    <lineage>
        <taxon>Bacteria</taxon>
        <taxon>Bacillati</taxon>
        <taxon>Chloroflexota</taxon>
        <taxon>Ktedonobacteria</taxon>
        <taxon>Ktedonobacterales</taxon>
        <taxon>Dictyobacteraceae</taxon>
        <taxon>Dictyobacter</taxon>
    </lineage>
</organism>
<protein>
    <submittedName>
        <fullName evidence="2">Uncharacterized protein</fullName>
    </submittedName>
</protein>
<name>A0A5A5TDJ5_9CHLR</name>
<accession>A0A5A5TDJ5</accession>
<reference evidence="2 3" key="1">
    <citation type="submission" date="2019-01" db="EMBL/GenBank/DDBJ databases">
        <title>Draft genome sequence of Dictyobacter sp. Uno17.</title>
        <authorList>
            <person name="Wang C.M."/>
            <person name="Zheng Y."/>
            <person name="Sakai Y."/>
            <person name="Abe K."/>
            <person name="Yokota A."/>
            <person name="Yabe S."/>
        </authorList>
    </citation>
    <scope>NUCLEOTIDE SEQUENCE [LARGE SCALE GENOMIC DNA]</scope>
    <source>
        <strain evidence="2 3">Uno17</strain>
    </source>
</reference>
<proteinExistence type="predicted"/>
<keyword evidence="3" id="KW-1185">Reference proteome</keyword>
<keyword evidence="1" id="KW-0812">Transmembrane</keyword>
<sequence length="216" mass="23659">MSSSEVAEGAATGALRYSTLRHRPIQTTTAAVYVTTPRASLGRGAQAAPITENTLHPIQNYAALHAQRIKRQQHWTVTVGISMLGMCLLLWLAQSLWHWGTITYDDLTYGRPRTMQTDAYVGHESSSHSTPSHFIALNQHGRIEIIELPGGDASHAHIILGPQIWGPDADLVPITLSFVPSATGQGRQQDMIISFQGSRIRLRNEKGTFVLPSTSN</sequence>
<dbReference type="OrthoDB" id="152579at2"/>
<evidence type="ECO:0000256" key="1">
    <source>
        <dbReference type="SAM" id="Phobius"/>
    </source>
</evidence>
<dbReference type="AlphaFoldDB" id="A0A5A5TDJ5"/>
<evidence type="ECO:0000313" key="2">
    <source>
        <dbReference type="EMBL" id="GCF08934.1"/>
    </source>
</evidence>
<dbReference type="EMBL" id="BIXY01000033">
    <property type="protein sequence ID" value="GCF08934.1"/>
    <property type="molecule type" value="Genomic_DNA"/>
</dbReference>
<evidence type="ECO:0000313" key="3">
    <source>
        <dbReference type="Proteomes" id="UP000322530"/>
    </source>
</evidence>
<keyword evidence="1" id="KW-1133">Transmembrane helix</keyword>
<gene>
    <name evidence="2" type="ORF">KDI_24980</name>
</gene>
<comment type="caution">
    <text evidence="2">The sequence shown here is derived from an EMBL/GenBank/DDBJ whole genome shotgun (WGS) entry which is preliminary data.</text>
</comment>
<feature type="transmembrane region" description="Helical" evidence="1">
    <location>
        <begin position="75"/>
        <end position="93"/>
    </location>
</feature>